<evidence type="ECO:0000313" key="3">
    <source>
        <dbReference type="Proteomes" id="UP000203987"/>
    </source>
</evidence>
<reference evidence="2 3" key="1">
    <citation type="journal article" date="2007" name="J. Virol.">
        <title>Genomic and morphological features of a banchine polydnavirus: comparison with bracoviruses and ichnoviruses.</title>
        <authorList>
            <person name="Lapointe R."/>
            <person name="Tanaka K."/>
            <person name="Barney W.E."/>
            <person name="Whitfield J.B."/>
            <person name="Banks J.C."/>
            <person name="Beliveau C."/>
            <person name="Stoltz D."/>
            <person name="Webb B.A."/>
            <person name="Cusson M."/>
        </authorList>
    </citation>
    <scope>NUCLEOTIDE SEQUENCE [LARGE SCALE GENOMIC DNA]</scope>
</reference>
<accession>A2PZV5</accession>
<keyword evidence="1" id="KW-0472">Membrane</keyword>
<keyword evidence="1" id="KW-1133">Transmembrane helix</keyword>
<organism evidence="2 3">
    <name type="scientific">Ichnoviriform fumiferanae</name>
    <dbReference type="NCBI Taxonomy" id="419435"/>
    <lineage>
        <taxon>Viruses</taxon>
        <taxon>Viruses incertae sedis</taxon>
        <taxon>Polydnaviriformidae</taxon>
        <taxon>Ichnoviriform</taxon>
    </lineage>
</organism>
<evidence type="ECO:0000256" key="1">
    <source>
        <dbReference type="SAM" id="Phobius"/>
    </source>
</evidence>
<dbReference type="GeneID" id="5179583"/>
<evidence type="ECO:0000313" key="2">
    <source>
        <dbReference type="EMBL" id="BAF45527.1"/>
    </source>
</evidence>
<name>A2PZV5_9VIRU</name>
<sequence length="135" mass="15925">MDSPYKEICSEATMKKRSTSQVHYNAENEMIRIQVNNLATIEDDGSIKRPDSVPEEAEEQYTMERLESLENEANTNVRSGCGNICCKVWNCLWFWRFMFIVVTAIFIFLFIYVRRPVHKTLHIFHPNKNFIVLDE</sequence>
<dbReference type="EMBL" id="AB289972">
    <property type="protein sequence ID" value="BAF45527.1"/>
    <property type="molecule type" value="Genomic_DNA"/>
</dbReference>
<proteinExistence type="predicted"/>
<protein>
    <submittedName>
        <fullName evidence="2">GfV-B60-ORF2</fullName>
    </submittedName>
</protein>
<dbReference type="Proteomes" id="UP000203987">
    <property type="component" value="Genome"/>
</dbReference>
<keyword evidence="1" id="KW-0812">Transmembrane</keyword>
<dbReference type="KEGG" id="vg:5179583"/>
<feature type="transmembrane region" description="Helical" evidence="1">
    <location>
        <begin position="93"/>
        <end position="113"/>
    </location>
</feature>
<dbReference type="RefSeq" id="YP_001029395.1">
    <property type="nucleotide sequence ID" value="NC_008900.1"/>
</dbReference>